<organism evidence="4 5">
    <name type="scientific">Vibrio lentus</name>
    <dbReference type="NCBI Taxonomy" id="136468"/>
    <lineage>
        <taxon>Bacteria</taxon>
        <taxon>Pseudomonadati</taxon>
        <taxon>Pseudomonadota</taxon>
        <taxon>Gammaproteobacteria</taxon>
        <taxon>Vibrionales</taxon>
        <taxon>Vibrionaceae</taxon>
        <taxon>Vibrio</taxon>
    </lineage>
</organism>
<comment type="caution">
    <text evidence="4">The sequence shown here is derived from an EMBL/GenBank/DDBJ whole genome shotgun (WGS) entry which is preliminary data.</text>
</comment>
<reference evidence="5" key="1">
    <citation type="submission" date="2016-07" db="EMBL/GenBank/DDBJ databases">
        <title>Nontailed viruses are major unrecognized killers of bacteria in the ocean.</title>
        <authorList>
            <person name="Kauffman K."/>
            <person name="Hussain F."/>
            <person name="Yang J."/>
            <person name="Arevalo P."/>
            <person name="Brown J."/>
            <person name="Cutler M."/>
            <person name="Kelly L."/>
            <person name="Polz M.F."/>
        </authorList>
    </citation>
    <scope>NUCLEOTIDE SEQUENCE [LARGE SCALE GENOMIC DNA]</scope>
    <source>
        <strain evidence="5">10N.286.55.C1</strain>
    </source>
</reference>
<dbReference type="AlphaFoldDB" id="A0A2N7BLC9"/>
<proteinExistence type="predicted"/>
<sequence length="325" mass="37268">MKIFPIIDISKQDIDNYEQMGTKSKFWYTDKSNDKEYLFKSIHTEDKNQNPIIRHGEDWAEKVACELAELLGVPHAQYDLAINGEERGIRSENFINEGDSLVFGNQLIEHIVISVLGEQLEKGQRSQTISRIFVIMEQLISNPPANWKVTENIISAADVFIGYTMFDAWISNQDRHNENWAAIIHKDGTFTLSPSFDHAASLGRNESDEKRKLRLETKDAGQSVTTYVGKCKSYFYFGHQRLKTLHAFVYLAAMSPNASLEWLDKLEGIADTQISDILDAIPKESMSDISKQFCLAILKENKKNLLNMRPVILKNQELKREYDNK</sequence>
<accession>A0A2N7BLC9</accession>
<name>A0A2N7BLC9_9VIBR</name>
<evidence type="ECO:0000313" key="5">
    <source>
        <dbReference type="Proteomes" id="UP000235778"/>
    </source>
</evidence>
<dbReference type="EMBL" id="MCSI01000152">
    <property type="protein sequence ID" value="PME58914.1"/>
    <property type="molecule type" value="Genomic_DNA"/>
</dbReference>
<protein>
    <recommendedName>
        <fullName evidence="3">HipA-like C-terminal domain-containing protein</fullName>
    </recommendedName>
</protein>
<dbReference type="InterPro" id="IPR012893">
    <property type="entry name" value="HipA-like_C"/>
</dbReference>
<dbReference type="RefSeq" id="WP_102268046.1">
    <property type="nucleotide sequence ID" value="NZ_MCSH01000138.1"/>
</dbReference>
<keyword evidence="2" id="KW-0418">Kinase</keyword>
<evidence type="ECO:0000259" key="3">
    <source>
        <dbReference type="Pfam" id="PF07804"/>
    </source>
</evidence>
<evidence type="ECO:0000256" key="2">
    <source>
        <dbReference type="ARBA" id="ARBA00022777"/>
    </source>
</evidence>
<dbReference type="GO" id="GO:0016301">
    <property type="term" value="F:kinase activity"/>
    <property type="evidence" value="ECO:0007669"/>
    <property type="project" value="UniProtKB-KW"/>
</dbReference>
<gene>
    <name evidence="4" type="ORF">BCV30_15490</name>
</gene>
<dbReference type="Pfam" id="PF07804">
    <property type="entry name" value="HipA_C"/>
    <property type="match status" value="1"/>
</dbReference>
<feature type="domain" description="HipA-like C-terminal" evidence="3">
    <location>
        <begin position="21"/>
        <end position="216"/>
    </location>
</feature>
<evidence type="ECO:0000313" key="4">
    <source>
        <dbReference type="EMBL" id="PME58914.1"/>
    </source>
</evidence>
<dbReference type="Gene3D" id="1.10.1070.20">
    <property type="match status" value="1"/>
</dbReference>
<dbReference type="Proteomes" id="UP000235778">
    <property type="component" value="Unassembled WGS sequence"/>
</dbReference>
<evidence type="ECO:0000256" key="1">
    <source>
        <dbReference type="ARBA" id="ARBA00022679"/>
    </source>
</evidence>
<keyword evidence="1" id="KW-0808">Transferase</keyword>